<reference evidence="1" key="1">
    <citation type="submission" date="2020-11" db="EMBL/GenBank/DDBJ databases">
        <title>Connecting structure to function with the recovery of over 1000 high-quality activated sludge metagenome-assembled genomes encoding full-length rRNA genes using long-read sequencing.</title>
        <authorList>
            <person name="Singleton C.M."/>
            <person name="Petriglieri F."/>
            <person name="Kristensen J.M."/>
            <person name="Kirkegaard R.H."/>
            <person name="Michaelsen T.Y."/>
            <person name="Andersen M.H."/>
            <person name="Karst S.M."/>
            <person name="Dueholm M.S."/>
            <person name="Nielsen P.H."/>
            <person name="Albertsen M."/>
        </authorList>
    </citation>
    <scope>NUCLEOTIDE SEQUENCE</scope>
    <source>
        <strain evidence="1">Fred_18-Q3-R57-64_BAT3C.431</strain>
    </source>
</reference>
<proteinExistence type="predicted"/>
<dbReference type="AlphaFoldDB" id="A0A7T9DJW0"/>
<dbReference type="EMBL" id="CP064981">
    <property type="protein sequence ID" value="QQR92699.1"/>
    <property type="molecule type" value="Genomic_DNA"/>
</dbReference>
<dbReference type="Proteomes" id="UP000596004">
    <property type="component" value="Chromosome"/>
</dbReference>
<evidence type="ECO:0000313" key="1">
    <source>
        <dbReference type="EMBL" id="QQR92699.1"/>
    </source>
</evidence>
<dbReference type="SUPFAM" id="SSF89447">
    <property type="entry name" value="AbrB/MazE/MraZ-like"/>
    <property type="match status" value="1"/>
</dbReference>
<name>A0A7T9DJW0_9ARCH</name>
<sequence length="76" mass="8797">MASDVMIGKLRKWGNSMGLLLSKKELNKLGLKEHDEIMLTIQKKSNPLREMFGAMKFSKPTAELLKESRKNESKFW</sequence>
<evidence type="ECO:0008006" key="2">
    <source>
        <dbReference type="Google" id="ProtNLM"/>
    </source>
</evidence>
<dbReference type="Gene3D" id="2.10.260.10">
    <property type="match status" value="1"/>
</dbReference>
<protein>
    <recommendedName>
        <fullName evidence="2">AbrB/MazE/SpoVT family DNA-binding domain-containing protein</fullName>
    </recommendedName>
</protein>
<organism evidence="1">
    <name type="scientific">Candidatus Iainarchaeum sp</name>
    <dbReference type="NCBI Taxonomy" id="3101447"/>
    <lineage>
        <taxon>Archaea</taxon>
        <taxon>Candidatus Iainarchaeota</taxon>
        <taxon>Candidatus Iainarchaeia</taxon>
        <taxon>Candidatus Iainarchaeales</taxon>
        <taxon>Candidatus Iainarchaeaceae</taxon>
        <taxon>Candidatus Iainarchaeum</taxon>
    </lineage>
</organism>
<gene>
    <name evidence="1" type="ORF">IPJ89_00435</name>
</gene>
<accession>A0A7T9DJW0</accession>
<dbReference type="InterPro" id="IPR037914">
    <property type="entry name" value="SpoVT-AbrB_sf"/>
</dbReference>